<evidence type="ECO:0000256" key="2">
    <source>
        <dbReference type="SAM" id="MobiDB-lite"/>
    </source>
</evidence>
<feature type="domain" description="EF-hand" evidence="3">
    <location>
        <begin position="247"/>
        <end position="282"/>
    </location>
</feature>
<dbReference type="SUPFAM" id="SSF47473">
    <property type="entry name" value="EF-hand"/>
    <property type="match status" value="1"/>
</dbReference>
<dbReference type="PROSITE" id="PS50222">
    <property type="entry name" value="EF_HAND_2"/>
    <property type="match status" value="2"/>
</dbReference>
<evidence type="ECO:0000313" key="4">
    <source>
        <dbReference type="EMBL" id="KAF0687278.1"/>
    </source>
</evidence>
<dbReference type="PROSITE" id="PS00018">
    <property type="entry name" value="EF_HAND_1"/>
    <property type="match status" value="2"/>
</dbReference>
<dbReference type="InterPro" id="IPR011992">
    <property type="entry name" value="EF-hand-dom_pair"/>
</dbReference>
<organism evidence="5 6">
    <name type="scientific">Aphanomyces stellatus</name>
    <dbReference type="NCBI Taxonomy" id="120398"/>
    <lineage>
        <taxon>Eukaryota</taxon>
        <taxon>Sar</taxon>
        <taxon>Stramenopiles</taxon>
        <taxon>Oomycota</taxon>
        <taxon>Saprolegniomycetes</taxon>
        <taxon>Saprolegniales</taxon>
        <taxon>Verrucalvaceae</taxon>
        <taxon>Aphanomyces</taxon>
    </lineage>
</organism>
<feature type="region of interest" description="Disordered" evidence="2">
    <location>
        <begin position="732"/>
        <end position="752"/>
    </location>
</feature>
<accession>A0A485LL18</accession>
<dbReference type="Pfam" id="PF13202">
    <property type="entry name" value="EF-hand_5"/>
    <property type="match status" value="2"/>
</dbReference>
<dbReference type="Proteomes" id="UP000332933">
    <property type="component" value="Unassembled WGS sequence"/>
</dbReference>
<sequence length="752" mass="83275">MASTNGASLPPSLPIAGAMPPPHKCAFERYEDTISEIGQLDIQLAMLEGCSHTKLGEFARPFAIRLKPHHAPPPSSPVPSHLLLSPAHVSMRNLYDDDGVNLYERFLRAHMRLVPLTKLVFGPLSVEYIGAELALAVSYMRAGLWKQCHDHACTAEAIVKEQLDPVDAVPSVRSQDAKRAALFQTISTRRADAQLHHAFTIFARLDANGDGRIARAELLAAIASNEYFDQLNTTKASAMPNAFAALCDPQLFEQTFDEIDTDASGALQWDEVVRYLHANDRAFQTYCQQLERTIPPDLLTALHAAFHEPRMPGDSLAQCLQASDLPSIQRIGDYMHALHMPHAPSWPEMVEMACRAASDEVHAGLTCKIALLHGRYFMKRGQLDDALQWLRRAVSDHQAVVGHEHHAMADYYVALADALCLRHTQAQQQAKETAEARFDKWLASVDGLAAVRDEARRILDECYDDHGSLTRPKNKRPTKKEADATARRHLREAQAKADEHQQAATSSSSPFLDEATELYVKVWTLHDAHYGREDTHTAIAYAGLGNVYILRNEPGDAVVYFTKAIETFEAACGGASVPASAFLAMHVAKIHAHHHRPVDAMALLQHAARFFRDHAGKFHDSETTRRDAAANAIDAWRGWLQLADIAPNPPPHEAVWAVHRDLVQAAEIGYGEFSLEAGDARSGEGHFLSQLGHEHHKDAEAALDAACYILEIHHGPNDKRVRKLRQEIVSLGAKRKQAETSSPRGTDHAWLT</sequence>
<reference evidence="4" key="2">
    <citation type="submission" date="2019-06" db="EMBL/GenBank/DDBJ databases">
        <title>Genomics analysis of Aphanomyces spp. identifies a new class of oomycete effector associated with host adaptation.</title>
        <authorList>
            <person name="Gaulin E."/>
        </authorList>
    </citation>
    <scope>NUCLEOTIDE SEQUENCE</scope>
    <source>
        <strain evidence="4">CBS 578.67</strain>
    </source>
</reference>
<gene>
    <name evidence="5" type="primary">Aste57867_20966</name>
    <name evidence="4" type="ORF">As57867_020898</name>
    <name evidence="5" type="ORF">ASTE57867_20966</name>
</gene>
<dbReference type="Pfam" id="PF13374">
    <property type="entry name" value="TPR_10"/>
    <property type="match status" value="1"/>
</dbReference>
<evidence type="ECO:0000313" key="6">
    <source>
        <dbReference type="Proteomes" id="UP000332933"/>
    </source>
</evidence>
<reference evidence="5 6" key="1">
    <citation type="submission" date="2019-03" db="EMBL/GenBank/DDBJ databases">
        <authorList>
            <person name="Gaulin E."/>
            <person name="Dumas B."/>
        </authorList>
    </citation>
    <scope>NUCLEOTIDE SEQUENCE [LARGE SCALE GENOMIC DNA]</scope>
    <source>
        <strain evidence="5">CBS 568.67</strain>
    </source>
</reference>
<proteinExistence type="predicted"/>
<dbReference type="Gene3D" id="1.10.238.10">
    <property type="entry name" value="EF-hand"/>
    <property type="match status" value="1"/>
</dbReference>
<evidence type="ECO:0000313" key="5">
    <source>
        <dbReference type="EMBL" id="VFT97642.1"/>
    </source>
</evidence>
<feature type="region of interest" description="Disordered" evidence="2">
    <location>
        <begin position="466"/>
        <end position="486"/>
    </location>
</feature>
<keyword evidence="1" id="KW-0106">Calcium</keyword>
<evidence type="ECO:0000259" key="3">
    <source>
        <dbReference type="PROSITE" id="PS50222"/>
    </source>
</evidence>
<dbReference type="EMBL" id="VJMH01006942">
    <property type="protein sequence ID" value="KAF0687278.1"/>
    <property type="molecule type" value="Genomic_DNA"/>
</dbReference>
<dbReference type="Gene3D" id="1.25.40.10">
    <property type="entry name" value="Tetratricopeptide repeat domain"/>
    <property type="match status" value="1"/>
</dbReference>
<evidence type="ECO:0000256" key="1">
    <source>
        <dbReference type="ARBA" id="ARBA00022837"/>
    </source>
</evidence>
<keyword evidence="6" id="KW-1185">Reference proteome</keyword>
<dbReference type="InterPro" id="IPR002048">
    <property type="entry name" value="EF_hand_dom"/>
</dbReference>
<dbReference type="SUPFAM" id="SSF48452">
    <property type="entry name" value="TPR-like"/>
    <property type="match status" value="1"/>
</dbReference>
<dbReference type="GO" id="GO:0005509">
    <property type="term" value="F:calcium ion binding"/>
    <property type="evidence" value="ECO:0007669"/>
    <property type="project" value="InterPro"/>
</dbReference>
<name>A0A485LL18_9STRA</name>
<dbReference type="OrthoDB" id="65336at2759"/>
<protein>
    <submittedName>
        <fullName evidence="5">Aste57867_20966 protein</fullName>
    </submittedName>
</protein>
<dbReference type="EMBL" id="CAADRA010006968">
    <property type="protein sequence ID" value="VFT97642.1"/>
    <property type="molecule type" value="Genomic_DNA"/>
</dbReference>
<dbReference type="InterPro" id="IPR018247">
    <property type="entry name" value="EF_Hand_1_Ca_BS"/>
</dbReference>
<dbReference type="InterPro" id="IPR011990">
    <property type="entry name" value="TPR-like_helical_dom_sf"/>
</dbReference>
<dbReference type="AlphaFoldDB" id="A0A485LL18"/>
<feature type="domain" description="EF-hand" evidence="3">
    <location>
        <begin position="193"/>
        <end position="228"/>
    </location>
</feature>